<dbReference type="PROSITE" id="PS51755">
    <property type="entry name" value="OMPR_PHOB"/>
    <property type="match status" value="1"/>
</dbReference>
<evidence type="ECO:0000256" key="6">
    <source>
        <dbReference type="PROSITE-ProRule" id="PRU00169"/>
    </source>
</evidence>
<dbReference type="InterPro" id="IPR001789">
    <property type="entry name" value="Sig_transdc_resp-reg_receiver"/>
</dbReference>
<evidence type="ECO:0000256" key="2">
    <source>
        <dbReference type="ARBA" id="ARBA00023012"/>
    </source>
</evidence>
<evidence type="ECO:0000313" key="10">
    <source>
        <dbReference type="EMBL" id="TGY63258.1"/>
    </source>
</evidence>
<reference evidence="10 11" key="1">
    <citation type="submission" date="2019-04" db="EMBL/GenBank/DDBJ databases">
        <title>Microbes associate with the intestines of laboratory mice.</title>
        <authorList>
            <person name="Navarre W."/>
            <person name="Wong E."/>
            <person name="Huang K."/>
            <person name="Tropini C."/>
            <person name="Ng K."/>
            <person name="Yu B."/>
        </authorList>
    </citation>
    <scope>NUCLEOTIDE SEQUENCE [LARGE SCALE GENOMIC DNA]</scope>
    <source>
        <strain evidence="10 11">NM07_P-09</strain>
    </source>
</reference>
<dbReference type="InterPro" id="IPR011006">
    <property type="entry name" value="CheY-like_superfamily"/>
</dbReference>
<feature type="domain" description="Response regulatory" evidence="8">
    <location>
        <begin position="12"/>
        <end position="128"/>
    </location>
</feature>
<dbReference type="CDD" id="cd00383">
    <property type="entry name" value="trans_reg_C"/>
    <property type="match status" value="1"/>
</dbReference>
<protein>
    <submittedName>
        <fullName evidence="10">Response regulator transcription factor</fullName>
    </submittedName>
</protein>
<dbReference type="GO" id="GO:0032993">
    <property type="term" value="C:protein-DNA complex"/>
    <property type="evidence" value="ECO:0007669"/>
    <property type="project" value="TreeGrafter"/>
</dbReference>
<keyword evidence="3" id="KW-0805">Transcription regulation</keyword>
<dbReference type="GO" id="GO:0006355">
    <property type="term" value="P:regulation of DNA-templated transcription"/>
    <property type="evidence" value="ECO:0007669"/>
    <property type="project" value="InterPro"/>
</dbReference>
<feature type="domain" description="OmpR/PhoB-type" evidence="9">
    <location>
        <begin position="137"/>
        <end position="240"/>
    </location>
</feature>
<evidence type="ECO:0000256" key="1">
    <source>
        <dbReference type="ARBA" id="ARBA00022553"/>
    </source>
</evidence>
<dbReference type="PROSITE" id="PS50110">
    <property type="entry name" value="RESPONSE_REGULATORY"/>
    <property type="match status" value="1"/>
</dbReference>
<dbReference type="Gene3D" id="3.40.50.2300">
    <property type="match status" value="1"/>
</dbReference>
<sequence>MLKLIKGAAMANILYIEDNLQVRTSVSQVLTGAGHSVKAIPDGATLYESPALLEDQRFDLLILDMTLPHVDGLTLLKRIREVSLLPVLVLSGDNSELDMIDALASGCDDYVTKPIRPAYLLAKVNALLRRTAHACEDGSFSAGKGEVRAGNLRCCDGECFVEGRPVPLTPTEIKLLRYYLAHPNQPLSRERLLAEVWDMPQEVESRTADEMTRRVRRKLEYAGASVALRSVWGVGYRLETPESGG</sequence>
<dbReference type="InterPro" id="IPR016032">
    <property type="entry name" value="Sig_transdc_resp-reg_C-effctor"/>
</dbReference>
<dbReference type="GO" id="GO:0005829">
    <property type="term" value="C:cytosol"/>
    <property type="evidence" value="ECO:0007669"/>
    <property type="project" value="TreeGrafter"/>
</dbReference>
<dbReference type="Pfam" id="PF00072">
    <property type="entry name" value="Response_reg"/>
    <property type="match status" value="1"/>
</dbReference>
<evidence type="ECO:0000259" key="9">
    <source>
        <dbReference type="PROSITE" id="PS51755"/>
    </source>
</evidence>
<dbReference type="Pfam" id="PF00486">
    <property type="entry name" value="Trans_reg_C"/>
    <property type="match status" value="1"/>
</dbReference>
<evidence type="ECO:0000256" key="5">
    <source>
        <dbReference type="ARBA" id="ARBA00023163"/>
    </source>
</evidence>
<dbReference type="PANTHER" id="PTHR48111">
    <property type="entry name" value="REGULATOR OF RPOS"/>
    <property type="match status" value="1"/>
</dbReference>
<evidence type="ECO:0000259" key="8">
    <source>
        <dbReference type="PROSITE" id="PS50110"/>
    </source>
</evidence>
<name>A0A4S2F2S3_9ACTN</name>
<dbReference type="GO" id="GO:0000156">
    <property type="term" value="F:phosphorelay response regulator activity"/>
    <property type="evidence" value="ECO:0007669"/>
    <property type="project" value="TreeGrafter"/>
</dbReference>
<dbReference type="Gene3D" id="1.10.10.10">
    <property type="entry name" value="Winged helix-like DNA-binding domain superfamily/Winged helix DNA-binding domain"/>
    <property type="match status" value="1"/>
</dbReference>
<organism evidence="10 11">
    <name type="scientific">Muricaecibacterium torontonense</name>
    <dbReference type="NCBI Taxonomy" id="3032871"/>
    <lineage>
        <taxon>Bacteria</taxon>
        <taxon>Bacillati</taxon>
        <taxon>Actinomycetota</taxon>
        <taxon>Coriobacteriia</taxon>
        <taxon>Coriobacteriales</taxon>
        <taxon>Atopobiaceae</taxon>
        <taxon>Muricaecibacterium</taxon>
    </lineage>
</organism>
<keyword evidence="5" id="KW-0804">Transcription</keyword>
<keyword evidence="4 7" id="KW-0238">DNA-binding</keyword>
<feature type="DNA-binding region" description="OmpR/PhoB-type" evidence="7">
    <location>
        <begin position="137"/>
        <end position="240"/>
    </location>
</feature>
<evidence type="ECO:0000313" key="11">
    <source>
        <dbReference type="Proteomes" id="UP000310263"/>
    </source>
</evidence>
<comment type="caution">
    <text evidence="10">The sequence shown here is derived from an EMBL/GenBank/DDBJ whole genome shotgun (WGS) entry which is preliminary data.</text>
</comment>
<keyword evidence="2" id="KW-0902">Two-component regulatory system</keyword>
<dbReference type="SUPFAM" id="SSF46894">
    <property type="entry name" value="C-terminal effector domain of the bipartite response regulators"/>
    <property type="match status" value="1"/>
</dbReference>
<dbReference type="AlphaFoldDB" id="A0A4S2F2S3"/>
<dbReference type="InterPro" id="IPR039420">
    <property type="entry name" value="WalR-like"/>
</dbReference>
<dbReference type="OrthoDB" id="3197131at2"/>
<dbReference type="SMART" id="SM00448">
    <property type="entry name" value="REC"/>
    <property type="match status" value="1"/>
</dbReference>
<keyword evidence="11" id="KW-1185">Reference proteome</keyword>
<evidence type="ECO:0000256" key="4">
    <source>
        <dbReference type="ARBA" id="ARBA00023125"/>
    </source>
</evidence>
<dbReference type="InterPro" id="IPR036388">
    <property type="entry name" value="WH-like_DNA-bd_sf"/>
</dbReference>
<evidence type="ECO:0000256" key="7">
    <source>
        <dbReference type="PROSITE-ProRule" id="PRU01091"/>
    </source>
</evidence>
<gene>
    <name evidence="10" type="ORF">E5334_01790</name>
</gene>
<proteinExistence type="predicted"/>
<dbReference type="SUPFAM" id="SSF52172">
    <property type="entry name" value="CheY-like"/>
    <property type="match status" value="1"/>
</dbReference>
<accession>A0A4S2F2S3</accession>
<feature type="modified residue" description="4-aspartylphosphate" evidence="6">
    <location>
        <position position="64"/>
    </location>
</feature>
<dbReference type="SMART" id="SM00862">
    <property type="entry name" value="Trans_reg_C"/>
    <property type="match status" value="1"/>
</dbReference>
<evidence type="ECO:0000256" key="3">
    <source>
        <dbReference type="ARBA" id="ARBA00023015"/>
    </source>
</evidence>
<keyword evidence="1 6" id="KW-0597">Phosphoprotein</keyword>
<dbReference type="PANTHER" id="PTHR48111:SF1">
    <property type="entry name" value="TWO-COMPONENT RESPONSE REGULATOR ORR33"/>
    <property type="match status" value="1"/>
</dbReference>
<dbReference type="Proteomes" id="UP000310263">
    <property type="component" value="Unassembled WGS sequence"/>
</dbReference>
<dbReference type="EMBL" id="SRYE01000001">
    <property type="protein sequence ID" value="TGY63258.1"/>
    <property type="molecule type" value="Genomic_DNA"/>
</dbReference>
<dbReference type="GO" id="GO:0000976">
    <property type="term" value="F:transcription cis-regulatory region binding"/>
    <property type="evidence" value="ECO:0007669"/>
    <property type="project" value="TreeGrafter"/>
</dbReference>
<dbReference type="InterPro" id="IPR001867">
    <property type="entry name" value="OmpR/PhoB-type_DNA-bd"/>
</dbReference>